<keyword evidence="2" id="KW-1185">Reference proteome</keyword>
<dbReference type="Pfam" id="PF10025">
    <property type="entry name" value="DUF2267"/>
    <property type="match status" value="1"/>
</dbReference>
<dbReference type="InterPro" id="IPR038282">
    <property type="entry name" value="DUF2267_sf"/>
</dbReference>
<name>A0ABP8FRH3_9ACTN</name>
<protein>
    <submittedName>
        <fullName evidence="1">DUF2267 domain-containing protein</fullName>
    </submittedName>
</protein>
<comment type="caution">
    <text evidence="1">The sequence shown here is derived from an EMBL/GenBank/DDBJ whole genome shotgun (WGS) entry which is preliminary data.</text>
</comment>
<dbReference type="InterPro" id="IPR018727">
    <property type="entry name" value="DUF2267"/>
</dbReference>
<proteinExistence type="predicted"/>
<reference evidence="2" key="1">
    <citation type="journal article" date="2019" name="Int. J. Syst. Evol. Microbiol.">
        <title>The Global Catalogue of Microorganisms (GCM) 10K type strain sequencing project: providing services to taxonomists for standard genome sequencing and annotation.</title>
        <authorList>
            <consortium name="The Broad Institute Genomics Platform"/>
            <consortium name="The Broad Institute Genome Sequencing Center for Infectious Disease"/>
            <person name="Wu L."/>
            <person name="Ma J."/>
        </authorList>
    </citation>
    <scope>NUCLEOTIDE SEQUENCE [LARGE SCALE GENOMIC DNA]</scope>
    <source>
        <strain evidence="2">JCM 31290</strain>
    </source>
</reference>
<dbReference type="EMBL" id="BAABET010000004">
    <property type="protein sequence ID" value="GAA4309445.1"/>
    <property type="molecule type" value="Genomic_DNA"/>
</dbReference>
<sequence length="150" mass="16279">MWPATGFPSAPQDARQKEAAMKYDGFLAHVRERGEYKDQSEAAHVTNAVLQVLAQRISPGEVKDLASQLPGPLGQVLDHATPQQAQSFGIEEFYRRVAERTDARPRTAQWDASAVLTTVADAVTGGELNQIISQLPSSYAVLFGKADLAD</sequence>
<accession>A0ABP8FRH3</accession>
<dbReference type="Gene3D" id="1.10.490.110">
    <property type="entry name" value="Uncharacterized conserved protein DUF2267"/>
    <property type="match status" value="1"/>
</dbReference>
<evidence type="ECO:0000313" key="1">
    <source>
        <dbReference type="EMBL" id="GAA4309445.1"/>
    </source>
</evidence>
<organism evidence="1 2">
    <name type="scientific">Streptomyces venetus</name>
    <dbReference type="NCBI Taxonomy" id="1701086"/>
    <lineage>
        <taxon>Bacteria</taxon>
        <taxon>Bacillati</taxon>
        <taxon>Actinomycetota</taxon>
        <taxon>Actinomycetes</taxon>
        <taxon>Kitasatosporales</taxon>
        <taxon>Streptomycetaceae</taxon>
        <taxon>Streptomyces</taxon>
    </lineage>
</organism>
<evidence type="ECO:0000313" key="2">
    <source>
        <dbReference type="Proteomes" id="UP001501115"/>
    </source>
</evidence>
<gene>
    <name evidence="1" type="ORF">GCM10023086_28800</name>
</gene>
<dbReference type="Proteomes" id="UP001501115">
    <property type="component" value="Unassembled WGS sequence"/>
</dbReference>